<sequence>MSDFVMYRTEVGMYVVRVGDDPVAWVCPAEDPNWWYGRHVDGGQVRNLCVPHDGTAEGEFEAAKRVAAKILRRT</sequence>
<gene>
    <name evidence="1" type="ORF">EBO15_01585</name>
</gene>
<reference evidence="1 2" key="1">
    <citation type="submission" date="2018-10" db="EMBL/GenBank/DDBJ databases">
        <title>Isolation from soil.</title>
        <authorList>
            <person name="Hu J."/>
        </authorList>
    </citation>
    <scope>NUCLEOTIDE SEQUENCE [LARGE SCALE GENOMIC DNA]</scope>
    <source>
        <strain evidence="1 2">NEAU-Ht49</strain>
    </source>
</reference>
<protein>
    <submittedName>
        <fullName evidence="1">Uncharacterized protein</fullName>
    </submittedName>
</protein>
<dbReference type="Proteomes" id="UP000282674">
    <property type="component" value="Unassembled WGS sequence"/>
</dbReference>
<dbReference type="EMBL" id="RFFG01000002">
    <property type="protein sequence ID" value="RMI47621.1"/>
    <property type="molecule type" value="Genomic_DNA"/>
</dbReference>
<name>A0A3M2MDM4_9ACTN</name>
<keyword evidence="2" id="KW-1185">Reference proteome</keyword>
<evidence type="ECO:0000313" key="1">
    <source>
        <dbReference type="EMBL" id="RMI47621.1"/>
    </source>
</evidence>
<accession>A0A3M2MDM4</accession>
<proteinExistence type="predicted"/>
<evidence type="ECO:0000313" key="2">
    <source>
        <dbReference type="Proteomes" id="UP000282674"/>
    </source>
</evidence>
<dbReference type="RefSeq" id="WP_122192470.1">
    <property type="nucleotide sequence ID" value="NZ_JBHSKC010000016.1"/>
</dbReference>
<organism evidence="1 2">
    <name type="scientific">Actinomadura harenae</name>
    <dbReference type="NCBI Taxonomy" id="2483351"/>
    <lineage>
        <taxon>Bacteria</taxon>
        <taxon>Bacillati</taxon>
        <taxon>Actinomycetota</taxon>
        <taxon>Actinomycetes</taxon>
        <taxon>Streptosporangiales</taxon>
        <taxon>Thermomonosporaceae</taxon>
        <taxon>Actinomadura</taxon>
    </lineage>
</organism>
<dbReference type="AlphaFoldDB" id="A0A3M2MDM4"/>
<comment type="caution">
    <text evidence="1">The sequence shown here is derived from an EMBL/GenBank/DDBJ whole genome shotgun (WGS) entry which is preliminary data.</text>
</comment>